<evidence type="ECO:0000313" key="17">
    <source>
        <dbReference type="EMBL" id="GEL58850.1"/>
    </source>
</evidence>
<evidence type="ECO:0000256" key="4">
    <source>
        <dbReference type="ARBA" id="ARBA00022490"/>
    </source>
</evidence>
<evidence type="ECO:0000256" key="12">
    <source>
        <dbReference type="ARBA" id="ARBA00023014"/>
    </source>
</evidence>
<dbReference type="InterPro" id="IPR004383">
    <property type="entry name" value="rRNA_lsu_MTrfase_RlmN/Cfr"/>
</dbReference>
<dbReference type="FunFam" id="3.20.20.70:FF:000014">
    <property type="entry name" value="Probable dual-specificity RNA methyltransferase RlmN"/>
    <property type="match status" value="1"/>
</dbReference>
<dbReference type="SFLD" id="SFLDF00275">
    <property type="entry name" value="adenosine_C2_methyltransferase"/>
    <property type="match status" value="1"/>
</dbReference>
<gene>
    <name evidence="14 17" type="primary">rlmN</name>
    <name evidence="16" type="ORF">Abci_001_002</name>
    <name evidence="17" type="ORF">ACI01nite_14520</name>
</gene>
<dbReference type="GO" id="GO:0070475">
    <property type="term" value="P:rRNA base methylation"/>
    <property type="evidence" value="ECO:0007669"/>
    <property type="project" value="UniProtKB-UniRule"/>
</dbReference>
<dbReference type="STRING" id="1231339.Abci_001_002"/>
<comment type="subcellular location">
    <subcellularLocation>
        <location evidence="1 14">Cytoplasm</location>
    </subcellularLocation>
</comment>
<dbReference type="AlphaFoldDB" id="A0A0D6N0E3"/>
<evidence type="ECO:0000256" key="2">
    <source>
        <dbReference type="ARBA" id="ARBA00007544"/>
    </source>
</evidence>
<comment type="caution">
    <text evidence="16">The sequence shown here is derived from an EMBL/GenBank/DDBJ whole genome shotgun (WGS) entry which is preliminary data.</text>
</comment>
<evidence type="ECO:0000256" key="8">
    <source>
        <dbReference type="ARBA" id="ARBA00022691"/>
    </source>
</evidence>
<accession>A0A6N3SNC8</accession>
<evidence type="ECO:0000256" key="1">
    <source>
        <dbReference type="ARBA" id="ARBA00004496"/>
    </source>
</evidence>
<evidence type="ECO:0000313" key="19">
    <source>
        <dbReference type="Proteomes" id="UP000321891"/>
    </source>
</evidence>
<dbReference type="Gene3D" id="1.10.150.530">
    <property type="match status" value="1"/>
</dbReference>
<evidence type="ECO:0000256" key="9">
    <source>
        <dbReference type="ARBA" id="ARBA00022694"/>
    </source>
</evidence>
<dbReference type="GO" id="GO:0070040">
    <property type="term" value="F:rRNA (adenine(2503)-C2-)-methyltransferase activity"/>
    <property type="evidence" value="ECO:0007669"/>
    <property type="project" value="UniProtKB-UniRule"/>
</dbReference>
<dbReference type="InterPro" id="IPR027492">
    <property type="entry name" value="RNA_MTrfase_RlmN"/>
</dbReference>
<comment type="cofactor">
    <cofactor evidence="14">
        <name>[4Fe-4S] cluster</name>
        <dbReference type="ChEBI" id="CHEBI:49883"/>
    </cofactor>
    <text evidence="14">Binds 1 [4Fe-4S] cluster. The cluster is coordinated with 3 cysteines and an exchangeable S-adenosyl-L-methionine.</text>
</comment>
<feature type="binding site" evidence="14">
    <location>
        <position position="186"/>
    </location>
    <ligand>
        <name>[4Fe-4S] cluster</name>
        <dbReference type="ChEBI" id="CHEBI:49883"/>
        <note>4Fe-4S-S-AdoMet</note>
    </ligand>
</feature>
<keyword evidence="8 14" id="KW-0949">S-adenosyl-L-methionine</keyword>
<dbReference type="Proteomes" id="UP000321891">
    <property type="component" value="Unassembled WGS sequence"/>
</dbReference>
<comment type="miscellaneous">
    <text evidence="14">Reaction proceeds by a ping-pong mechanism involving intermediate methylation of a conserved cysteine residue.</text>
</comment>
<evidence type="ECO:0000313" key="18">
    <source>
        <dbReference type="Proteomes" id="UP000032671"/>
    </source>
</evidence>
<accession>A0A0D6N0E3</accession>
<dbReference type="PIRSF" id="PIRSF006004">
    <property type="entry name" value="CHP00048"/>
    <property type="match status" value="1"/>
</dbReference>
<dbReference type="HAMAP" id="MF_01849">
    <property type="entry name" value="RNA_methyltr_RlmN"/>
    <property type="match status" value="1"/>
</dbReference>
<dbReference type="EC" id="2.1.1.192" evidence="14"/>
<dbReference type="CDD" id="cd01335">
    <property type="entry name" value="Radical_SAM"/>
    <property type="match status" value="1"/>
</dbReference>
<evidence type="ECO:0000256" key="5">
    <source>
        <dbReference type="ARBA" id="ARBA00022552"/>
    </source>
</evidence>
<dbReference type="Pfam" id="PF04055">
    <property type="entry name" value="Radical_SAM"/>
    <property type="match status" value="1"/>
</dbReference>
<keyword evidence="13 14" id="KW-1015">Disulfide bond</keyword>
<dbReference type="InterPro" id="IPR048641">
    <property type="entry name" value="RlmN_N"/>
</dbReference>
<name>A0A0D6N0E3_9PROT</name>
<dbReference type="PROSITE" id="PS51918">
    <property type="entry name" value="RADICAL_SAM"/>
    <property type="match status" value="1"/>
</dbReference>
<feature type="binding site" evidence="14">
    <location>
        <position position="183"/>
    </location>
    <ligand>
        <name>[4Fe-4S] cluster</name>
        <dbReference type="ChEBI" id="CHEBI:49883"/>
        <note>4Fe-4S-S-AdoMet</note>
    </ligand>
</feature>
<keyword evidence="3 14" id="KW-0004">4Fe-4S</keyword>
<dbReference type="SUPFAM" id="SSF102114">
    <property type="entry name" value="Radical SAM enzymes"/>
    <property type="match status" value="1"/>
</dbReference>
<comment type="function">
    <text evidence="14">Specifically methylates position 2 of adenine 2503 in 23S rRNA and position 2 of adenine 37 in tRNAs. m2A2503 modification seems to play a crucial role in the proofreading step occurring at the peptidyl transferase center and thus would serve to optimize ribosomal fidelity.</text>
</comment>
<dbReference type="GO" id="GO:0000049">
    <property type="term" value="F:tRNA binding"/>
    <property type="evidence" value="ECO:0007669"/>
    <property type="project" value="UniProtKB-UniRule"/>
</dbReference>
<evidence type="ECO:0000256" key="3">
    <source>
        <dbReference type="ARBA" id="ARBA00022485"/>
    </source>
</evidence>
<proteinExistence type="inferred from homology"/>
<feature type="binding site" evidence="14">
    <location>
        <position position="179"/>
    </location>
    <ligand>
        <name>[4Fe-4S] cluster</name>
        <dbReference type="ChEBI" id="CHEBI:49883"/>
        <note>4Fe-4S-S-AdoMet</note>
    </ligand>
</feature>
<dbReference type="GO" id="GO:0002935">
    <property type="term" value="F:tRNA (adenine(37)-C2)-methyltransferase activity"/>
    <property type="evidence" value="ECO:0007669"/>
    <property type="project" value="UniProtKB-UniRule"/>
</dbReference>
<feature type="domain" description="Radical SAM core" evidence="15">
    <location>
        <begin position="165"/>
        <end position="399"/>
    </location>
</feature>
<evidence type="ECO:0000256" key="11">
    <source>
        <dbReference type="ARBA" id="ARBA00023004"/>
    </source>
</evidence>
<dbReference type="SFLD" id="SFLDG01062">
    <property type="entry name" value="methyltransferase_(Class_A)"/>
    <property type="match status" value="1"/>
</dbReference>
<keyword evidence="19" id="KW-1185">Reference proteome</keyword>
<dbReference type="SFLD" id="SFLDS00029">
    <property type="entry name" value="Radical_SAM"/>
    <property type="match status" value="1"/>
</dbReference>
<keyword evidence="10 14" id="KW-0479">Metal-binding</keyword>
<dbReference type="GO" id="GO:0019843">
    <property type="term" value="F:rRNA binding"/>
    <property type="evidence" value="ECO:0007669"/>
    <property type="project" value="UniProtKB-UniRule"/>
</dbReference>
<evidence type="ECO:0000256" key="14">
    <source>
        <dbReference type="HAMAP-Rule" id="MF_01849"/>
    </source>
</evidence>
<dbReference type="PANTHER" id="PTHR30544:SF5">
    <property type="entry name" value="RADICAL SAM CORE DOMAIN-CONTAINING PROTEIN"/>
    <property type="match status" value="1"/>
</dbReference>
<reference evidence="17 19" key="2">
    <citation type="submission" date="2019-07" db="EMBL/GenBank/DDBJ databases">
        <title>Whole genome shotgun sequence of Acetobacter cibinongensis NBRC 16605.</title>
        <authorList>
            <person name="Hosoyama A."/>
            <person name="Uohara A."/>
            <person name="Ohji S."/>
            <person name="Ichikawa N."/>
        </authorList>
    </citation>
    <scope>NUCLEOTIDE SEQUENCE [LARGE SCALE GENOMIC DNA]</scope>
    <source>
        <strain evidence="17 19">NBRC 16605</strain>
    </source>
</reference>
<feature type="binding site" evidence="14">
    <location>
        <begin position="290"/>
        <end position="292"/>
    </location>
    <ligand>
        <name>S-adenosyl-L-methionine</name>
        <dbReference type="ChEBI" id="CHEBI:59789"/>
    </ligand>
</feature>
<reference evidence="16 18" key="1">
    <citation type="submission" date="2012-11" db="EMBL/GenBank/DDBJ databases">
        <title>Whole genome sequence of Acetobacter cibinongensis 4H-1.</title>
        <authorList>
            <person name="Azuma Y."/>
            <person name="Higashiura N."/>
            <person name="Hirakawa H."/>
            <person name="Matsushita K."/>
        </authorList>
    </citation>
    <scope>NUCLEOTIDE SEQUENCE [LARGE SCALE GENOMIC DNA]</scope>
    <source>
        <strain evidence="16 18">4H-1</strain>
    </source>
</reference>
<evidence type="ECO:0000256" key="10">
    <source>
        <dbReference type="ARBA" id="ARBA00022723"/>
    </source>
</evidence>
<dbReference type="GO" id="GO:0005737">
    <property type="term" value="C:cytoplasm"/>
    <property type="evidence" value="ECO:0007669"/>
    <property type="project" value="UniProtKB-SubCell"/>
</dbReference>
<evidence type="ECO:0000256" key="7">
    <source>
        <dbReference type="ARBA" id="ARBA00022679"/>
    </source>
</evidence>
<protein>
    <recommendedName>
        <fullName evidence="14">Dual-specificity RNA methyltransferase RlmN</fullName>
        <ecNumber evidence="14">2.1.1.192</ecNumber>
    </recommendedName>
    <alternativeName>
        <fullName evidence="14">23S rRNA (adenine(2503)-C(2))-methyltransferase</fullName>
    </alternativeName>
    <alternativeName>
        <fullName evidence="14">23S rRNA m2A2503 methyltransferase</fullName>
    </alternativeName>
    <alternativeName>
        <fullName evidence="14">Ribosomal RNA large subunit methyltransferase N</fullName>
    </alternativeName>
    <alternativeName>
        <fullName evidence="14">tRNA (adenine(37)-C(2))-methyltransferase</fullName>
    </alternativeName>
    <alternativeName>
        <fullName evidence="14">tRNA m2A37 methyltransferase</fullName>
    </alternativeName>
</protein>
<dbReference type="GO" id="GO:0051539">
    <property type="term" value="F:4 iron, 4 sulfur cluster binding"/>
    <property type="evidence" value="ECO:0007669"/>
    <property type="project" value="UniProtKB-UniRule"/>
</dbReference>
<organism evidence="16 18">
    <name type="scientific">Acetobacter cibinongensis</name>
    <dbReference type="NCBI Taxonomy" id="146475"/>
    <lineage>
        <taxon>Bacteria</taxon>
        <taxon>Pseudomonadati</taxon>
        <taxon>Pseudomonadota</taxon>
        <taxon>Alphaproteobacteria</taxon>
        <taxon>Acetobacterales</taxon>
        <taxon>Acetobacteraceae</taxon>
        <taxon>Acetobacter</taxon>
    </lineage>
</organism>
<dbReference type="EMBL" id="BJVU01000005">
    <property type="protein sequence ID" value="GEL58850.1"/>
    <property type="molecule type" value="Genomic_DNA"/>
</dbReference>
<dbReference type="InterPro" id="IPR040072">
    <property type="entry name" value="Methyltransferase_A"/>
</dbReference>
<evidence type="ECO:0000256" key="6">
    <source>
        <dbReference type="ARBA" id="ARBA00022603"/>
    </source>
</evidence>
<dbReference type="InterPro" id="IPR013785">
    <property type="entry name" value="Aldolase_TIM"/>
</dbReference>
<feature type="active site" description="Proton acceptor" evidence="14">
    <location>
        <position position="157"/>
    </location>
</feature>
<dbReference type="EMBL" id="BAMV01000001">
    <property type="protein sequence ID" value="GAN58986.1"/>
    <property type="molecule type" value="Genomic_DNA"/>
</dbReference>
<feature type="active site" description="S-methylcysteine intermediate" evidence="14">
    <location>
        <position position="410"/>
    </location>
</feature>
<dbReference type="PANTHER" id="PTHR30544">
    <property type="entry name" value="23S RRNA METHYLTRANSFERASE"/>
    <property type="match status" value="1"/>
</dbReference>
<keyword evidence="4 14" id="KW-0963">Cytoplasm</keyword>
<comment type="catalytic activity">
    <reaction evidence="14">
        <text>adenosine(37) in tRNA + 2 reduced [2Fe-2S]-[ferredoxin] + 2 S-adenosyl-L-methionine = 2-methyladenosine(37) in tRNA + 5'-deoxyadenosine + L-methionine + 2 oxidized [2Fe-2S]-[ferredoxin] + S-adenosyl-L-homocysteine</text>
        <dbReference type="Rhea" id="RHEA:43332"/>
        <dbReference type="Rhea" id="RHEA-COMP:10000"/>
        <dbReference type="Rhea" id="RHEA-COMP:10001"/>
        <dbReference type="Rhea" id="RHEA-COMP:10162"/>
        <dbReference type="Rhea" id="RHEA-COMP:10485"/>
        <dbReference type="ChEBI" id="CHEBI:17319"/>
        <dbReference type="ChEBI" id="CHEBI:33737"/>
        <dbReference type="ChEBI" id="CHEBI:33738"/>
        <dbReference type="ChEBI" id="CHEBI:57844"/>
        <dbReference type="ChEBI" id="CHEBI:57856"/>
        <dbReference type="ChEBI" id="CHEBI:59789"/>
        <dbReference type="ChEBI" id="CHEBI:74411"/>
        <dbReference type="ChEBI" id="CHEBI:74497"/>
        <dbReference type="EC" id="2.1.1.192"/>
    </reaction>
</comment>
<sequence length="425" mass="47554">MPGLFLLQVAQHYFPFTMAQCMSLVNSAHPSRTHDAEAAAALNAEERSRILAKAALFSPPDARLPDGRRDLVGLSREELTDILVEIGEKPFRTKQLWHWIYHQGVTDFTLMSSIAKPLQQKLAERFIVGRPEPAMVQTSNDETRKFLFRFRDGQEAETVYIPDRREDRGAVCISSQVGCTLSCTFCHTGTQKLVRNLGAAEIVGQFMAARDSYKEWPSPKGDTPRLLSTIVLMGMGEPLYNYENIAKAMKIIMDGEGIGLSRRRITLSTSGVVPLMDKCGDELGINLAVSLHAVRNDLRDEIVPLNRKYPIEEVLAACRRYPAASNARRITFEYIMLRGINDSESDARELVRLISGIPAKVNLIPFNPWPGSDYRPSTREQQNKFAQIIMDAGFASPIRTPRGRDILAACGQLKTESERVRASQS</sequence>
<evidence type="ECO:0000256" key="13">
    <source>
        <dbReference type="ARBA" id="ARBA00023157"/>
    </source>
</evidence>
<comment type="caution">
    <text evidence="14">Lacks conserved residue(s) required for the propagation of feature annotation.</text>
</comment>
<comment type="similarity">
    <text evidence="2 14">Belongs to the radical SAM superfamily. RlmN family.</text>
</comment>
<keyword evidence="11 14" id="KW-0408">Iron</keyword>
<dbReference type="InterPro" id="IPR058240">
    <property type="entry name" value="rSAM_sf"/>
</dbReference>
<keyword evidence="9 14" id="KW-0819">tRNA processing</keyword>
<evidence type="ECO:0000259" key="15">
    <source>
        <dbReference type="PROSITE" id="PS51918"/>
    </source>
</evidence>
<comment type="catalytic activity">
    <reaction evidence="14">
        <text>adenosine(2503) in 23S rRNA + 2 reduced [2Fe-2S]-[ferredoxin] + 2 S-adenosyl-L-methionine = 2-methyladenosine(2503) in 23S rRNA + 5'-deoxyadenosine + L-methionine + 2 oxidized [2Fe-2S]-[ferredoxin] + S-adenosyl-L-homocysteine</text>
        <dbReference type="Rhea" id="RHEA:42916"/>
        <dbReference type="Rhea" id="RHEA-COMP:10000"/>
        <dbReference type="Rhea" id="RHEA-COMP:10001"/>
        <dbReference type="Rhea" id="RHEA-COMP:10152"/>
        <dbReference type="Rhea" id="RHEA-COMP:10282"/>
        <dbReference type="ChEBI" id="CHEBI:17319"/>
        <dbReference type="ChEBI" id="CHEBI:33737"/>
        <dbReference type="ChEBI" id="CHEBI:33738"/>
        <dbReference type="ChEBI" id="CHEBI:57844"/>
        <dbReference type="ChEBI" id="CHEBI:57856"/>
        <dbReference type="ChEBI" id="CHEBI:59789"/>
        <dbReference type="ChEBI" id="CHEBI:74411"/>
        <dbReference type="ChEBI" id="CHEBI:74497"/>
        <dbReference type="EC" id="2.1.1.192"/>
    </reaction>
</comment>
<dbReference type="Gene3D" id="3.20.20.70">
    <property type="entry name" value="Aldolase class I"/>
    <property type="match status" value="1"/>
</dbReference>
<dbReference type="GO" id="GO:0046872">
    <property type="term" value="F:metal ion binding"/>
    <property type="evidence" value="ECO:0007669"/>
    <property type="project" value="UniProtKB-KW"/>
</dbReference>
<keyword evidence="12 14" id="KW-0411">Iron-sulfur</keyword>
<evidence type="ECO:0000313" key="16">
    <source>
        <dbReference type="EMBL" id="GAN58986.1"/>
    </source>
</evidence>
<keyword evidence="6 14" id="KW-0489">Methyltransferase</keyword>
<feature type="binding site" evidence="14">
    <location>
        <position position="268"/>
    </location>
    <ligand>
        <name>S-adenosyl-L-methionine</name>
        <dbReference type="ChEBI" id="CHEBI:59789"/>
    </ligand>
</feature>
<keyword evidence="5 14" id="KW-0698">rRNA processing</keyword>
<feature type="binding site" evidence="14">
    <location>
        <begin position="236"/>
        <end position="237"/>
    </location>
    <ligand>
        <name>S-adenosyl-L-methionine</name>
        <dbReference type="ChEBI" id="CHEBI:59789"/>
    </ligand>
</feature>
<dbReference type="Pfam" id="PF21016">
    <property type="entry name" value="RlmN_N"/>
    <property type="match status" value="1"/>
</dbReference>
<feature type="binding site" evidence="14">
    <location>
        <position position="367"/>
    </location>
    <ligand>
        <name>S-adenosyl-L-methionine</name>
        <dbReference type="ChEBI" id="CHEBI:59789"/>
    </ligand>
</feature>
<dbReference type="GO" id="GO:0030488">
    <property type="term" value="P:tRNA methylation"/>
    <property type="evidence" value="ECO:0007669"/>
    <property type="project" value="UniProtKB-UniRule"/>
</dbReference>
<dbReference type="NCBIfam" id="TIGR00048">
    <property type="entry name" value="rRNA_mod_RlmN"/>
    <property type="match status" value="1"/>
</dbReference>
<dbReference type="Proteomes" id="UP000032671">
    <property type="component" value="Unassembled WGS sequence"/>
</dbReference>
<dbReference type="InterPro" id="IPR007197">
    <property type="entry name" value="rSAM"/>
</dbReference>
<keyword evidence="7 14" id="KW-0808">Transferase</keyword>